<dbReference type="HAMAP" id="MF_00082">
    <property type="entry name" value="ArgB"/>
    <property type="match status" value="1"/>
</dbReference>
<sequence length="296" mass="31797">MAIAFSRTPDGDIISDHHLIAEVLREALPYIDYLKGKILVIKLGGSTLEHQQVVLQDIIWLSALGARPVLVHGGGPYINEWLKRLQIPTRFENGLRVTDAQTLEVVRMVLLGQVNQGLVLMASQMGGKAIGLCGTDAGLVRARIADERLGFVGEVEEVDPTLVQVLVEQGYIPIIAPLGQGPDGTCLNINADVVAAHLAGALNAEKLIFLSNVVGICRPDGSLISELTEEEALRLIDEGVIQGGMIPKVAACLDALRSVPRVHIVDGREPHVLLRELFTDQGAGTMIVRGTRQPSA</sequence>
<dbReference type="CDD" id="cd04250">
    <property type="entry name" value="AAK_NAGK-C"/>
    <property type="match status" value="1"/>
</dbReference>
<evidence type="ECO:0000256" key="6">
    <source>
        <dbReference type="ARBA" id="ARBA00022777"/>
    </source>
</evidence>
<dbReference type="AlphaFoldDB" id="A0A328VA80"/>
<organism evidence="11 12">
    <name type="scientific">Thermogemmatispora tikiterensis</name>
    <dbReference type="NCBI Taxonomy" id="1825093"/>
    <lineage>
        <taxon>Bacteria</taxon>
        <taxon>Bacillati</taxon>
        <taxon>Chloroflexota</taxon>
        <taxon>Ktedonobacteria</taxon>
        <taxon>Thermogemmatisporales</taxon>
        <taxon>Thermogemmatisporaceae</taxon>
        <taxon>Thermogemmatispora</taxon>
    </lineage>
</organism>
<comment type="subcellular location">
    <subcellularLocation>
        <location evidence="9">Cytoplasm</location>
    </subcellularLocation>
</comment>
<gene>
    <name evidence="9" type="primary">argB</name>
    <name evidence="11" type="ORF">A4R35_03260</name>
</gene>
<dbReference type="InterPro" id="IPR041727">
    <property type="entry name" value="NAGK-C"/>
</dbReference>
<accession>A0A328VA80</accession>
<dbReference type="RefSeq" id="WP_112426523.1">
    <property type="nucleotide sequence ID" value="NZ_MCIF01000002.1"/>
</dbReference>
<dbReference type="InterPro" id="IPR036393">
    <property type="entry name" value="AceGlu_kinase-like_sf"/>
</dbReference>
<dbReference type="Proteomes" id="UP000248706">
    <property type="component" value="Unassembled WGS sequence"/>
</dbReference>
<keyword evidence="6 9" id="KW-0418">Kinase</keyword>
<evidence type="ECO:0000313" key="11">
    <source>
        <dbReference type="EMBL" id="RAQ94537.1"/>
    </source>
</evidence>
<dbReference type="GO" id="GO:0005737">
    <property type="term" value="C:cytoplasm"/>
    <property type="evidence" value="ECO:0007669"/>
    <property type="project" value="UniProtKB-SubCell"/>
</dbReference>
<comment type="catalytic activity">
    <reaction evidence="8 9">
        <text>N-acetyl-L-glutamate + ATP = N-acetyl-L-glutamyl 5-phosphate + ADP</text>
        <dbReference type="Rhea" id="RHEA:14629"/>
        <dbReference type="ChEBI" id="CHEBI:30616"/>
        <dbReference type="ChEBI" id="CHEBI:44337"/>
        <dbReference type="ChEBI" id="CHEBI:57936"/>
        <dbReference type="ChEBI" id="CHEBI:456216"/>
        <dbReference type="EC" id="2.7.2.8"/>
    </reaction>
</comment>
<dbReference type="Pfam" id="PF00696">
    <property type="entry name" value="AA_kinase"/>
    <property type="match status" value="1"/>
</dbReference>
<keyword evidence="2 9" id="KW-0055">Arginine biosynthesis</keyword>
<reference evidence="11 12" key="1">
    <citation type="submission" date="2016-08" db="EMBL/GenBank/DDBJ databases">
        <title>Analysis of Carbohydrate Active Enzymes in Thermogemmatispora T81 Reveals Carbohydrate Degradation Ability.</title>
        <authorList>
            <person name="Tomazini A."/>
            <person name="Lal S."/>
            <person name="Stott M."/>
            <person name="Henrissat B."/>
            <person name="Polikarpov I."/>
            <person name="Sparling R."/>
            <person name="Levin D.B."/>
        </authorList>
    </citation>
    <scope>NUCLEOTIDE SEQUENCE [LARGE SCALE GENOMIC DNA]</scope>
    <source>
        <strain evidence="11 12">T81</strain>
    </source>
</reference>
<feature type="site" description="Transition state stabilizer" evidence="9">
    <location>
        <position position="248"/>
    </location>
</feature>
<evidence type="ECO:0000256" key="8">
    <source>
        <dbReference type="ARBA" id="ARBA00048141"/>
    </source>
</evidence>
<dbReference type="UniPathway" id="UPA00068">
    <property type="reaction ID" value="UER00107"/>
</dbReference>
<feature type="binding site" evidence="9">
    <location>
        <begin position="74"/>
        <end position="75"/>
    </location>
    <ligand>
        <name>substrate</name>
    </ligand>
</feature>
<evidence type="ECO:0000256" key="5">
    <source>
        <dbReference type="ARBA" id="ARBA00022741"/>
    </source>
</evidence>
<comment type="similarity">
    <text evidence="9">Belongs to the acetylglutamate kinase family. ArgB subfamily.</text>
</comment>
<evidence type="ECO:0000256" key="7">
    <source>
        <dbReference type="ARBA" id="ARBA00022840"/>
    </source>
</evidence>
<proteinExistence type="inferred from homology"/>
<dbReference type="PANTHER" id="PTHR23342:SF0">
    <property type="entry name" value="N-ACETYLGLUTAMATE SYNTHASE, MITOCHONDRIAL"/>
    <property type="match status" value="1"/>
</dbReference>
<dbReference type="GO" id="GO:0003991">
    <property type="term" value="F:acetylglutamate kinase activity"/>
    <property type="evidence" value="ECO:0007669"/>
    <property type="project" value="UniProtKB-UniRule"/>
</dbReference>
<keyword evidence="4 9" id="KW-0808">Transferase</keyword>
<keyword evidence="12" id="KW-1185">Reference proteome</keyword>
<name>A0A328VA80_9CHLR</name>
<dbReference type="GO" id="GO:0005524">
    <property type="term" value="F:ATP binding"/>
    <property type="evidence" value="ECO:0007669"/>
    <property type="project" value="UniProtKB-UniRule"/>
</dbReference>
<keyword evidence="9" id="KW-0963">Cytoplasm</keyword>
<dbReference type="GO" id="GO:0042450">
    <property type="term" value="P:L-arginine biosynthetic process via ornithine"/>
    <property type="evidence" value="ECO:0007669"/>
    <property type="project" value="UniProtKB-UniRule"/>
</dbReference>
<dbReference type="Gene3D" id="3.40.1160.10">
    <property type="entry name" value="Acetylglutamate kinase-like"/>
    <property type="match status" value="1"/>
</dbReference>
<dbReference type="FunFam" id="3.40.1160.10:FF:000004">
    <property type="entry name" value="Acetylglutamate kinase"/>
    <property type="match status" value="1"/>
</dbReference>
<feature type="binding site" evidence="9">
    <location>
        <position position="188"/>
    </location>
    <ligand>
        <name>substrate</name>
    </ligand>
</feature>
<keyword evidence="5 9" id="KW-0547">Nucleotide-binding</keyword>
<dbReference type="PANTHER" id="PTHR23342">
    <property type="entry name" value="N-ACETYLGLUTAMATE SYNTHASE"/>
    <property type="match status" value="1"/>
</dbReference>
<dbReference type="PIRSF" id="PIRSF000728">
    <property type="entry name" value="NAGK"/>
    <property type="match status" value="1"/>
</dbReference>
<keyword evidence="7 9" id="KW-0067">ATP-binding</keyword>
<feature type="binding site" evidence="9">
    <location>
        <position position="96"/>
    </location>
    <ligand>
        <name>substrate</name>
    </ligand>
</feature>
<dbReference type="NCBIfam" id="TIGR00761">
    <property type="entry name" value="argB"/>
    <property type="match status" value="1"/>
</dbReference>
<comment type="caution">
    <text evidence="11">The sequence shown here is derived from an EMBL/GenBank/DDBJ whole genome shotgun (WGS) entry which is preliminary data.</text>
</comment>
<protein>
    <recommendedName>
        <fullName evidence="9">Acetylglutamate kinase</fullName>
        <ecNumber evidence="9">2.7.2.8</ecNumber>
    </recommendedName>
    <alternativeName>
        <fullName evidence="9">N-acetyl-L-glutamate 5-phosphotransferase</fullName>
    </alternativeName>
    <alternativeName>
        <fullName evidence="9">NAG kinase</fullName>
        <shortName evidence="9">NAGK</shortName>
    </alternativeName>
</protein>
<evidence type="ECO:0000256" key="9">
    <source>
        <dbReference type="HAMAP-Rule" id="MF_00082"/>
    </source>
</evidence>
<feature type="domain" description="Aspartate/glutamate/uridylate kinase" evidence="10">
    <location>
        <begin position="37"/>
        <end position="266"/>
    </location>
</feature>
<dbReference type="EMBL" id="MCIF01000002">
    <property type="protein sequence ID" value="RAQ94537.1"/>
    <property type="molecule type" value="Genomic_DNA"/>
</dbReference>
<evidence type="ECO:0000256" key="2">
    <source>
        <dbReference type="ARBA" id="ARBA00022571"/>
    </source>
</evidence>
<comment type="pathway">
    <text evidence="1 9">Amino-acid biosynthesis; L-arginine biosynthesis; N(2)-acetyl-L-ornithine from L-glutamate: step 2/4.</text>
</comment>
<dbReference type="InterPro" id="IPR037528">
    <property type="entry name" value="ArgB"/>
</dbReference>
<evidence type="ECO:0000256" key="4">
    <source>
        <dbReference type="ARBA" id="ARBA00022679"/>
    </source>
</evidence>
<dbReference type="InterPro" id="IPR001048">
    <property type="entry name" value="Asp/Glu/Uridylate_kinase"/>
</dbReference>
<dbReference type="InterPro" id="IPR004662">
    <property type="entry name" value="AcgluKinase_fam"/>
</dbReference>
<evidence type="ECO:0000256" key="1">
    <source>
        <dbReference type="ARBA" id="ARBA00004828"/>
    </source>
</evidence>
<evidence type="ECO:0000313" key="12">
    <source>
        <dbReference type="Proteomes" id="UP000248706"/>
    </source>
</evidence>
<dbReference type="SUPFAM" id="SSF53633">
    <property type="entry name" value="Carbamate kinase-like"/>
    <property type="match status" value="1"/>
</dbReference>
<evidence type="ECO:0000259" key="10">
    <source>
        <dbReference type="Pfam" id="PF00696"/>
    </source>
</evidence>
<dbReference type="EC" id="2.7.2.8" evidence="9"/>
<dbReference type="OrthoDB" id="9803155at2"/>
<evidence type="ECO:0000256" key="3">
    <source>
        <dbReference type="ARBA" id="ARBA00022605"/>
    </source>
</evidence>
<comment type="function">
    <text evidence="9">Catalyzes the ATP-dependent phosphorylation of N-acetyl-L-glutamate.</text>
</comment>
<keyword evidence="3 9" id="KW-0028">Amino-acid biosynthesis</keyword>
<feature type="site" description="Transition state stabilizer" evidence="9">
    <location>
        <position position="42"/>
    </location>
</feature>